<sequence length="82" mass="9648">MAQPFMMEWKIVTHGKERRINEETDLFEIEFEGYKIFPILEPIKIMRKPESDQIGTAKIVKLTIEEGKTICHYHLVSLQSVN</sequence>
<proteinExistence type="predicted"/>
<dbReference type="Gene3D" id="2.40.240.20">
    <property type="entry name" value="Hypothetical PUA domain-like, domain 1"/>
    <property type="match status" value="1"/>
</dbReference>
<dbReference type="Pfam" id="PF10763">
    <property type="entry name" value="DUF2584"/>
    <property type="match status" value="1"/>
</dbReference>
<evidence type="ECO:0000313" key="1">
    <source>
        <dbReference type="EMBL" id="PKR78796.1"/>
    </source>
</evidence>
<dbReference type="EMBL" id="PJNH01000001">
    <property type="protein sequence ID" value="PKR78796.1"/>
    <property type="molecule type" value="Genomic_DNA"/>
</dbReference>
<comment type="caution">
    <text evidence="1">The sequence shown here is derived from an EMBL/GenBank/DDBJ whole genome shotgun (WGS) entry which is preliminary data.</text>
</comment>
<evidence type="ECO:0000313" key="2">
    <source>
        <dbReference type="Proteomes" id="UP000243524"/>
    </source>
</evidence>
<dbReference type="InterPro" id="IPR019699">
    <property type="entry name" value="DUF2584"/>
</dbReference>
<name>A0A2I0QWS4_9BACI</name>
<dbReference type="InterPro" id="IPR015947">
    <property type="entry name" value="PUA-like_sf"/>
</dbReference>
<dbReference type="Proteomes" id="UP000243524">
    <property type="component" value="Unassembled WGS sequence"/>
</dbReference>
<dbReference type="OrthoDB" id="2361576at2"/>
<dbReference type="AlphaFoldDB" id="A0A2I0QWS4"/>
<protein>
    <submittedName>
        <fullName evidence="1">DUF2584 domain-containing protein</fullName>
    </submittedName>
</protein>
<gene>
    <name evidence="1" type="ORF">CEY16_03310</name>
</gene>
<dbReference type="RefSeq" id="WP_101330540.1">
    <property type="nucleotide sequence ID" value="NZ_PJNH01000001.1"/>
</dbReference>
<reference evidence="1 2" key="1">
    <citation type="submission" date="2017-06" db="EMBL/GenBank/DDBJ databases">
        <title>the draft geome sequence of Illustriluteabacillus marina B3227.</title>
        <authorList>
            <person name="He R.-H."/>
            <person name="Du Z.-J."/>
        </authorList>
    </citation>
    <scope>NUCLEOTIDE SEQUENCE [LARGE SCALE GENOMIC DNA]</scope>
    <source>
        <strain evidence="1 2">B3227</strain>
    </source>
</reference>
<dbReference type="SUPFAM" id="SSF88697">
    <property type="entry name" value="PUA domain-like"/>
    <property type="match status" value="1"/>
</dbReference>
<keyword evidence="2" id="KW-1185">Reference proteome</keyword>
<organism evidence="1 2">
    <name type="scientific">Halalkalibacillus sediminis</name>
    <dbReference type="NCBI Taxonomy" id="2018042"/>
    <lineage>
        <taxon>Bacteria</taxon>
        <taxon>Bacillati</taxon>
        <taxon>Bacillota</taxon>
        <taxon>Bacilli</taxon>
        <taxon>Bacillales</taxon>
        <taxon>Bacillaceae</taxon>
        <taxon>Halalkalibacillus</taxon>
    </lineage>
</organism>
<accession>A0A2I0QWS4</accession>